<dbReference type="InterPro" id="IPR050777">
    <property type="entry name" value="SET2_Histone-Lys_MeTrsfase"/>
</dbReference>
<keyword evidence="8" id="KW-0862">Zinc</keyword>
<name>A0ABR1STB3_9PEZI</name>
<reference evidence="13 14" key="1">
    <citation type="submission" date="2023-01" db="EMBL/GenBank/DDBJ databases">
        <title>Analysis of 21 Apiospora genomes using comparative genomics revels a genus with tremendous synthesis potential of carbohydrate active enzymes and secondary metabolites.</title>
        <authorList>
            <person name="Sorensen T."/>
        </authorList>
    </citation>
    <scope>NUCLEOTIDE SEQUENCE [LARGE SCALE GENOMIC DNA]</scope>
    <source>
        <strain evidence="13 14">CBS 135458</strain>
    </source>
</reference>
<protein>
    <recommendedName>
        <fullName evidence="15">SET domain-containing protein</fullName>
    </recommendedName>
</protein>
<dbReference type="InterPro" id="IPR003616">
    <property type="entry name" value="Post-SET_dom"/>
</dbReference>
<keyword evidence="8" id="KW-0863">Zinc-finger</keyword>
<dbReference type="RefSeq" id="XP_066707601.1">
    <property type="nucleotide sequence ID" value="XM_066866687.1"/>
</dbReference>
<dbReference type="Proteomes" id="UP001480595">
    <property type="component" value="Unassembled WGS sequence"/>
</dbReference>
<evidence type="ECO:0000259" key="10">
    <source>
        <dbReference type="PROSITE" id="PS50157"/>
    </source>
</evidence>
<dbReference type="PROSITE" id="PS50157">
    <property type="entry name" value="ZINC_FINGER_C2H2_2"/>
    <property type="match status" value="1"/>
</dbReference>
<evidence type="ECO:0000259" key="12">
    <source>
        <dbReference type="PROSITE" id="PS50868"/>
    </source>
</evidence>
<evidence type="ECO:0000259" key="11">
    <source>
        <dbReference type="PROSITE" id="PS50280"/>
    </source>
</evidence>
<evidence type="ECO:0000256" key="2">
    <source>
        <dbReference type="ARBA" id="ARBA00004286"/>
    </source>
</evidence>
<dbReference type="InterPro" id="IPR001214">
    <property type="entry name" value="SET_dom"/>
</dbReference>
<accession>A0ABR1STB3</accession>
<feature type="region of interest" description="Disordered" evidence="9">
    <location>
        <begin position="340"/>
        <end position="362"/>
    </location>
</feature>
<dbReference type="SUPFAM" id="SSF57667">
    <property type="entry name" value="beta-beta-alpha zinc fingers"/>
    <property type="match status" value="1"/>
</dbReference>
<evidence type="ECO:0000256" key="8">
    <source>
        <dbReference type="PROSITE-ProRule" id="PRU00042"/>
    </source>
</evidence>
<evidence type="ECO:0000256" key="9">
    <source>
        <dbReference type="SAM" id="MobiDB-lite"/>
    </source>
</evidence>
<keyword evidence="5" id="KW-0808">Transferase</keyword>
<keyword evidence="8" id="KW-0479">Metal-binding</keyword>
<evidence type="ECO:0000256" key="1">
    <source>
        <dbReference type="ARBA" id="ARBA00004123"/>
    </source>
</evidence>
<feature type="domain" description="SET" evidence="11">
    <location>
        <begin position="6"/>
        <end position="114"/>
    </location>
</feature>
<dbReference type="InterPro" id="IPR046341">
    <property type="entry name" value="SET_dom_sf"/>
</dbReference>
<gene>
    <name evidence="13" type="ORF">PG994_015280</name>
</gene>
<evidence type="ECO:0000256" key="7">
    <source>
        <dbReference type="ARBA" id="ARBA00023242"/>
    </source>
</evidence>
<evidence type="ECO:0008006" key="15">
    <source>
        <dbReference type="Google" id="ProtNLM"/>
    </source>
</evidence>
<dbReference type="SMART" id="SM00355">
    <property type="entry name" value="ZnF_C2H2"/>
    <property type="match status" value="2"/>
</dbReference>
<dbReference type="PROSITE" id="PS50868">
    <property type="entry name" value="POST_SET"/>
    <property type="match status" value="1"/>
</dbReference>
<feature type="region of interest" description="Disordered" evidence="9">
    <location>
        <begin position="134"/>
        <end position="178"/>
    </location>
</feature>
<keyword evidence="6" id="KW-0949">S-adenosyl-L-methionine</keyword>
<dbReference type="Gene3D" id="2.170.270.10">
    <property type="entry name" value="SET domain"/>
    <property type="match status" value="1"/>
</dbReference>
<evidence type="ECO:0000256" key="5">
    <source>
        <dbReference type="ARBA" id="ARBA00022679"/>
    </source>
</evidence>
<dbReference type="InterPro" id="IPR013087">
    <property type="entry name" value="Znf_C2H2_type"/>
</dbReference>
<dbReference type="SMART" id="SM00317">
    <property type="entry name" value="SET"/>
    <property type="match status" value="1"/>
</dbReference>
<keyword evidence="14" id="KW-1185">Reference proteome</keyword>
<dbReference type="PROSITE" id="PS00028">
    <property type="entry name" value="ZINC_FINGER_C2H2_1"/>
    <property type="match status" value="1"/>
</dbReference>
<evidence type="ECO:0000313" key="13">
    <source>
        <dbReference type="EMBL" id="KAK8036783.1"/>
    </source>
</evidence>
<comment type="subcellular location">
    <subcellularLocation>
        <location evidence="2">Chromosome</location>
    </subcellularLocation>
    <subcellularLocation>
        <location evidence="1">Nucleus</location>
    </subcellularLocation>
</comment>
<proteinExistence type="predicted"/>
<feature type="domain" description="C2H2-type" evidence="10">
    <location>
        <begin position="565"/>
        <end position="595"/>
    </location>
</feature>
<sequence length="695" mass="79111">MPNERPDILIHNYGSKGWGLKSTQMIPSGTFVCQYLGKTLNEAAVREQGENNYLLRLGDIFIDAKRQGNQARFLNHSCDPNCDLLKRNDGDQPCAVIITNREIPPGNELTINYRWDSDVECHCGALNCTKFIRRPQKGRSQDRPTRETGNLLGSGQKRQLSPPPNETPSKRSRLAPWDVTSPGLAAAVSSTDGGKSLALNVGGLPNNGGSRNYHQSGIRWHKARCEDLIPSSRSDYSSPLTDSFRSQCFEIQQLLNCNLSKIQQRCIERQELRNSGMTSKTTGKSAPTTQLEELPANIHDPIPVTSRTTTLNLGVVSSASKKTPPPLREVFGVEGVRLVPDNRESDDRSSVSSGELINEPDGVPASETMIRRVIHLFGRINPYLKGAPLDWSMDDWARILQVDMMSSSLQSILRMMAWIGFARSNVSKEMLETFYSNGEIASKLTKLRWLSKGEVWLGHVNKLGVGVLLSMEMGRIFQQPIKEGELCIGQREPAILLCLEAQIHRIVDNDGPDVLTFLQSLKEHSALEDRRLETVKMEYDKGKNLTLPRQNDSKPQELLPRAKSFRCDFDGCSKVFRRQPDLDRHVKNVHNEVQTLIICDYKKCTHPGFGRKDHFREHLRDYHKEDLIPKKKEDEKWWEAWWEKRICKDQWFRCNQCLERRKVASGWVCLKCQLQCDKRRRERRETAIQDSTHAT</sequence>
<dbReference type="Pfam" id="PF00856">
    <property type="entry name" value="SET"/>
    <property type="match status" value="1"/>
</dbReference>
<feature type="domain" description="Post-SET" evidence="12">
    <location>
        <begin position="117"/>
        <end position="133"/>
    </location>
</feature>
<dbReference type="GeneID" id="92099752"/>
<evidence type="ECO:0000313" key="14">
    <source>
        <dbReference type="Proteomes" id="UP001480595"/>
    </source>
</evidence>
<dbReference type="PROSITE" id="PS50280">
    <property type="entry name" value="SET"/>
    <property type="match status" value="1"/>
</dbReference>
<comment type="caution">
    <text evidence="13">The sequence shown here is derived from an EMBL/GenBank/DDBJ whole genome shotgun (WGS) entry which is preliminary data.</text>
</comment>
<evidence type="ECO:0000256" key="3">
    <source>
        <dbReference type="ARBA" id="ARBA00022454"/>
    </source>
</evidence>
<dbReference type="SUPFAM" id="SSF82199">
    <property type="entry name" value="SET domain"/>
    <property type="match status" value="1"/>
</dbReference>
<feature type="compositionally biased region" description="Basic and acidic residues" evidence="9">
    <location>
        <begin position="340"/>
        <end position="349"/>
    </location>
</feature>
<keyword evidence="4" id="KW-0489">Methyltransferase</keyword>
<dbReference type="Gene3D" id="3.30.160.60">
    <property type="entry name" value="Classic Zinc Finger"/>
    <property type="match status" value="1"/>
</dbReference>
<evidence type="ECO:0000256" key="4">
    <source>
        <dbReference type="ARBA" id="ARBA00022603"/>
    </source>
</evidence>
<keyword evidence="3" id="KW-0158">Chromosome</keyword>
<dbReference type="EMBL" id="JAQQWL010000018">
    <property type="protein sequence ID" value="KAK8036783.1"/>
    <property type="molecule type" value="Genomic_DNA"/>
</dbReference>
<evidence type="ECO:0000256" key="6">
    <source>
        <dbReference type="ARBA" id="ARBA00022691"/>
    </source>
</evidence>
<dbReference type="PANTHER" id="PTHR22884">
    <property type="entry name" value="SET DOMAIN PROTEINS"/>
    <property type="match status" value="1"/>
</dbReference>
<dbReference type="InterPro" id="IPR036236">
    <property type="entry name" value="Znf_C2H2_sf"/>
</dbReference>
<organism evidence="13 14">
    <name type="scientific">Apiospora phragmitis</name>
    <dbReference type="NCBI Taxonomy" id="2905665"/>
    <lineage>
        <taxon>Eukaryota</taxon>
        <taxon>Fungi</taxon>
        <taxon>Dikarya</taxon>
        <taxon>Ascomycota</taxon>
        <taxon>Pezizomycotina</taxon>
        <taxon>Sordariomycetes</taxon>
        <taxon>Xylariomycetidae</taxon>
        <taxon>Amphisphaeriales</taxon>
        <taxon>Apiosporaceae</taxon>
        <taxon>Apiospora</taxon>
    </lineage>
</organism>
<feature type="compositionally biased region" description="Polar residues" evidence="9">
    <location>
        <begin position="147"/>
        <end position="159"/>
    </location>
</feature>
<keyword evidence="7" id="KW-0539">Nucleus</keyword>